<accession>A0ABT1DJE1</accession>
<evidence type="ECO:0000313" key="3">
    <source>
        <dbReference type="Proteomes" id="UP001523369"/>
    </source>
</evidence>
<feature type="region of interest" description="Disordered" evidence="1">
    <location>
        <begin position="66"/>
        <end position="94"/>
    </location>
</feature>
<proteinExistence type="predicted"/>
<feature type="compositionally biased region" description="Pro residues" evidence="1">
    <location>
        <begin position="83"/>
        <end position="94"/>
    </location>
</feature>
<dbReference type="EMBL" id="JAMYJR010000007">
    <property type="protein sequence ID" value="MCO8270598.1"/>
    <property type="molecule type" value="Genomic_DNA"/>
</dbReference>
<evidence type="ECO:0000256" key="1">
    <source>
        <dbReference type="SAM" id="MobiDB-lite"/>
    </source>
</evidence>
<keyword evidence="3" id="KW-1185">Reference proteome</keyword>
<evidence type="ECO:0000313" key="2">
    <source>
        <dbReference type="EMBL" id="MCO8270598.1"/>
    </source>
</evidence>
<organism evidence="2 3">
    <name type="scientific">Paractinoplanes aksuensis</name>
    <dbReference type="NCBI Taxonomy" id="2939490"/>
    <lineage>
        <taxon>Bacteria</taxon>
        <taxon>Bacillati</taxon>
        <taxon>Actinomycetota</taxon>
        <taxon>Actinomycetes</taxon>
        <taxon>Micromonosporales</taxon>
        <taxon>Micromonosporaceae</taxon>
        <taxon>Paractinoplanes</taxon>
    </lineage>
</organism>
<dbReference type="Proteomes" id="UP001523369">
    <property type="component" value="Unassembled WGS sequence"/>
</dbReference>
<gene>
    <name evidence="2" type="ORF">M1L60_08300</name>
</gene>
<name>A0ABT1DJE1_9ACTN</name>
<reference evidence="2 3" key="1">
    <citation type="submission" date="2022-06" db="EMBL/GenBank/DDBJ databases">
        <title>New Species of the Genus Actinoplanes, ActinopZanes ferrugineus.</title>
        <authorList>
            <person name="Ding P."/>
        </authorList>
    </citation>
    <scope>NUCLEOTIDE SEQUENCE [LARGE SCALE GENOMIC DNA]</scope>
    <source>
        <strain evidence="2 3">TRM88003</strain>
    </source>
</reference>
<comment type="caution">
    <text evidence="2">The sequence shown here is derived from an EMBL/GenBank/DDBJ whole genome shotgun (WGS) entry which is preliminary data.</text>
</comment>
<sequence>MSIDAPPSPATGRTETRDGILVGIHRDGKAETGFTATWTTTVDMPSACEVLAAWAVRTVAHPDPAEVGEALSPATATRTGCSSPPPPTAPSPPP</sequence>
<protein>
    <submittedName>
        <fullName evidence="2">Uncharacterized protein</fullName>
    </submittedName>
</protein>
<dbReference type="RefSeq" id="WP_253236735.1">
    <property type="nucleotide sequence ID" value="NZ_JAMYJR010000007.1"/>
</dbReference>